<evidence type="ECO:0000256" key="1">
    <source>
        <dbReference type="SAM" id="Phobius"/>
    </source>
</evidence>
<keyword evidence="1" id="KW-0472">Membrane</keyword>
<evidence type="ECO:0000313" key="2">
    <source>
        <dbReference type="EMBL" id="PIL26704.1"/>
    </source>
</evidence>
<comment type="caution">
    <text evidence="2">The sequence shown here is derived from an EMBL/GenBank/DDBJ whole genome shotgun (WGS) entry which is preliminary data.</text>
</comment>
<keyword evidence="3" id="KW-1185">Reference proteome</keyword>
<keyword evidence="1" id="KW-0812">Transmembrane</keyword>
<feature type="transmembrane region" description="Helical" evidence="1">
    <location>
        <begin position="6"/>
        <end position="28"/>
    </location>
</feature>
<sequence>MYSGVSSGVAASVLSFSTNLCATVLVGYKAWEARRRLRQYIVAGPVASQMEKVFALLVESGAAYCALWAVVVAWQIGDYQTEVETNAGNNTFWDIFGVIINDALVPLIAIYPTIIIVLVALNRSHVENGMASTGQTSSTGASIRLTTVRVDTTVASHHDHQLPRRSEVLVIGEREFGLGSISEAGASTHAVNDERKIDGII</sequence>
<proteinExistence type="predicted"/>
<dbReference type="AlphaFoldDB" id="A0A2G8RYZ5"/>
<feature type="transmembrane region" description="Helical" evidence="1">
    <location>
        <begin position="53"/>
        <end position="76"/>
    </location>
</feature>
<dbReference type="Proteomes" id="UP000230002">
    <property type="component" value="Unassembled WGS sequence"/>
</dbReference>
<keyword evidence="1" id="KW-1133">Transmembrane helix</keyword>
<accession>A0A2G8RYZ5</accession>
<evidence type="ECO:0000313" key="3">
    <source>
        <dbReference type="Proteomes" id="UP000230002"/>
    </source>
</evidence>
<name>A0A2G8RYZ5_9APHY</name>
<feature type="transmembrane region" description="Helical" evidence="1">
    <location>
        <begin position="96"/>
        <end position="121"/>
    </location>
</feature>
<protein>
    <submittedName>
        <fullName evidence="2">Uncharacterized protein</fullName>
    </submittedName>
</protein>
<reference evidence="2 3" key="1">
    <citation type="journal article" date="2015" name="Sci. Rep.">
        <title>Chromosome-level genome map provides insights into diverse defense mechanisms in the medicinal fungus Ganoderma sinense.</title>
        <authorList>
            <person name="Zhu Y."/>
            <person name="Xu J."/>
            <person name="Sun C."/>
            <person name="Zhou S."/>
            <person name="Xu H."/>
            <person name="Nelson D.R."/>
            <person name="Qian J."/>
            <person name="Song J."/>
            <person name="Luo H."/>
            <person name="Xiang L."/>
            <person name="Li Y."/>
            <person name="Xu Z."/>
            <person name="Ji A."/>
            <person name="Wang L."/>
            <person name="Lu S."/>
            <person name="Hayward A."/>
            <person name="Sun W."/>
            <person name="Li X."/>
            <person name="Schwartz D.C."/>
            <person name="Wang Y."/>
            <person name="Chen S."/>
        </authorList>
    </citation>
    <scope>NUCLEOTIDE SEQUENCE [LARGE SCALE GENOMIC DNA]</scope>
    <source>
        <strain evidence="2 3">ZZ0214-1</strain>
    </source>
</reference>
<dbReference type="OrthoDB" id="2757163at2759"/>
<dbReference type="EMBL" id="AYKW01000040">
    <property type="protein sequence ID" value="PIL26704.1"/>
    <property type="molecule type" value="Genomic_DNA"/>
</dbReference>
<gene>
    <name evidence="2" type="ORF">GSI_11231</name>
</gene>
<organism evidence="2 3">
    <name type="scientific">Ganoderma sinense ZZ0214-1</name>
    <dbReference type="NCBI Taxonomy" id="1077348"/>
    <lineage>
        <taxon>Eukaryota</taxon>
        <taxon>Fungi</taxon>
        <taxon>Dikarya</taxon>
        <taxon>Basidiomycota</taxon>
        <taxon>Agaricomycotina</taxon>
        <taxon>Agaricomycetes</taxon>
        <taxon>Polyporales</taxon>
        <taxon>Polyporaceae</taxon>
        <taxon>Ganoderma</taxon>
    </lineage>
</organism>